<dbReference type="EC" id="3.1.3.3" evidence="4"/>
<dbReference type="InterPro" id="IPR004469">
    <property type="entry name" value="PSP"/>
</dbReference>
<dbReference type="UniPathway" id="UPA00135">
    <property type="reaction ID" value="UER00198"/>
</dbReference>
<dbReference type="GO" id="GO:0036424">
    <property type="term" value="F:L-phosphoserine phosphatase activity"/>
    <property type="evidence" value="ECO:0007669"/>
    <property type="project" value="InterPro"/>
</dbReference>
<accession>A0A3N2C343</accession>
<dbReference type="AlphaFoldDB" id="A0A3N2C343"/>
<evidence type="ECO:0000256" key="12">
    <source>
        <dbReference type="ARBA" id="ARBA00048523"/>
    </source>
</evidence>
<keyword evidence="15" id="KW-1185">Reference proteome</keyword>
<evidence type="ECO:0000256" key="5">
    <source>
        <dbReference type="ARBA" id="ARBA00022605"/>
    </source>
</evidence>
<dbReference type="SFLD" id="SFLDG01137">
    <property type="entry name" value="C1.6.1:_Phosphoserine_Phosphat"/>
    <property type="match status" value="1"/>
</dbReference>
<evidence type="ECO:0000256" key="13">
    <source>
        <dbReference type="PIRSR" id="PIRSR604469-1"/>
    </source>
</evidence>
<comment type="caution">
    <text evidence="14">The sequence shown here is derived from an EMBL/GenBank/DDBJ whole genome shotgun (WGS) entry which is preliminary data.</text>
</comment>
<dbReference type="GO" id="GO:0005737">
    <property type="term" value="C:cytoplasm"/>
    <property type="evidence" value="ECO:0007669"/>
    <property type="project" value="TreeGrafter"/>
</dbReference>
<keyword evidence="9" id="KW-0718">Serine biosynthesis</keyword>
<dbReference type="InterPro" id="IPR050582">
    <property type="entry name" value="HAD-like_SerB"/>
</dbReference>
<name>A0A3N2C343_9MICO</name>
<evidence type="ECO:0000256" key="6">
    <source>
        <dbReference type="ARBA" id="ARBA00022723"/>
    </source>
</evidence>
<protein>
    <recommendedName>
        <fullName evidence="4">phosphoserine phosphatase</fullName>
        <ecNumber evidence="4">3.1.3.3</ecNumber>
    </recommendedName>
    <alternativeName>
        <fullName evidence="10">O-phosphoserine phosphohydrolase</fullName>
    </alternativeName>
</protein>
<evidence type="ECO:0000256" key="2">
    <source>
        <dbReference type="ARBA" id="ARBA00005135"/>
    </source>
</evidence>
<dbReference type="SUPFAM" id="SSF56784">
    <property type="entry name" value="HAD-like"/>
    <property type="match status" value="1"/>
</dbReference>
<dbReference type="SFLD" id="SFLDF00029">
    <property type="entry name" value="phosphoserine_phosphatase"/>
    <property type="match status" value="1"/>
</dbReference>
<comment type="catalytic activity">
    <reaction evidence="11">
        <text>O-phospho-L-serine + H2O = L-serine + phosphate</text>
        <dbReference type="Rhea" id="RHEA:21208"/>
        <dbReference type="ChEBI" id="CHEBI:15377"/>
        <dbReference type="ChEBI" id="CHEBI:33384"/>
        <dbReference type="ChEBI" id="CHEBI:43474"/>
        <dbReference type="ChEBI" id="CHEBI:57524"/>
        <dbReference type="EC" id="3.1.3.3"/>
    </reaction>
</comment>
<dbReference type="PANTHER" id="PTHR43344:SF2">
    <property type="entry name" value="PHOSPHOSERINE PHOSPHATASE"/>
    <property type="match status" value="1"/>
</dbReference>
<evidence type="ECO:0000256" key="7">
    <source>
        <dbReference type="ARBA" id="ARBA00022801"/>
    </source>
</evidence>
<evidence type="ECO:0000256" key="1">
    <source>
        <dbReference type="ARBA" id="ARBA00001946"/>
    </source>
</evidence>
<dbReference type="SFLD" id="SFLDS00003">
    <property type="entry name" value="Haloacid_Dehalogenase"/>
    <property type="match status" value="1"/>
</dbReference>
<dbReference type="SFLD" id="SFLDG01136">
    <property type="entry name" value="C1.6:_Phosphoserine_Phosphatas"/>
    <property type="match status" value="1"/>
</dbReference>
<dbReference type="InterPro" id="IPR036412">
    <property type="entry name" value="HAD-like_sf"/>
</dbReference>
<comment type="catalytic activity">
    <reaction evidence="12">
        <text>O-phospho-D-serine + H2O = D-serine + phosphate</text>
        <dbReference type="Rhea" id="RHEA:24873"/>
        <dbReference type="ChEBI" id="CHEBI:15377"/>
        <dbReference type="ChEBI" id="CHEBI:35247"/>
        <dbReference type="ChEBI" id="CHEBI:43474"/>
        <dbReference type="ChEBI" id="CHEBI:58680"/>
        <dbReference type="EC" id="3.1.3.3"/>
    </reaction>
</comment>
<feature type="active site" description="Proton donor" evidence="13">
    <location>
        <position position="32"/>
    </location>
</feature>
<gene>
    <name evidence="14" type="ORF">EDD42_2002</name>
</gene>
<dbReference type="PANTHER" id="PTHR43344">
    <property type="entry name" value="PHOSPHOSERINE PHOSPHATASE"/>
    <property type="match status" value="1"/>
</dbReference>
<feature type="active site" description="Nucleophile" evidence="13">
    <location>
        <position position="30"/>
    </location>
</feature>
<evidence type="ECO:0000313" key="15">
    <source>
        <dbReference type="Proteomes" id="UP000266915"/>
    </source>
</evidence>
<dbReference type="GO" id="GO:0006564">
    <property type="term" value="P:L-serine biosynthetic process"/>
    <property type="evidence" value="ECO:0007669"/>
    <property type="project" value="UniProtKB-KW"/>
</dbReference>
<dbReference type="Pfam" id="PF12710">
    <property type="entry name" value="HAD"/>
    <property type="match status" value="1"/>
</dbReference>
<evidence type="ECO:0000256" key="4">
    <source>
        <dbReference type="ARBA" id="ARBA00012640"/>
    </source>
</evidence>
<evidence type="ECO:0000256" key="9">
    <source>
        <dbReference type="ARBA" id="ARBA00023299"/>
    </source>
</evidence>
<reference evidence="14 15" key="1">
    <citation type="submission" date="2018-11" db="EMBL/GenBank/DDBJ databases">
        <title>Sequencing the genomes of 1000 actinobacteria strains.</title>
        <authorList>
            <person name="Klenk H.-P."/>
        </authorList>
    </citation>
    <scope>NUCLEOTIDE SEQUENCE [LARGE SCALE GENOMIC DNA]</scope>
    <source>
        <strain evidence="14 15">DSM 14012</strain>
    </source>
</reference>
<dbReference type="Proteomes" id="UP000266915">
    <property type="component" value="Unassembled WGS sequence"/>
</dbReference>
<evidence type="ECO:0000256" key="11">
    <source>
        <dbReference type="ARBA" id="ARBA00048138"/>
    </source>
</evidence>
<sequence>MSTERSAVADPEAALPPQAGRGVRFLAVLDADSTLIENEVIELLAEEVGSLPEVAAITERAMRGDLDFADSLRARVATLAGLPVDRIPVIAERIRTTTGLETLIGRLHAHGSRIGVVSGGFHELLDPLAEALGLDHVRANRLETADGRLTGGLSGPIIDAAAKAAALQEWADEDGVPLARTIAIGDGANDLEMMAVAGLSVAFNAKPIVRRHADVVAGRVDLAGVLPLLGL</sequence>
<organism evidence="14 15">
    <name type="scientific">Plantibacter flavus</name>
    <dbReference type="NCBI Taxonomy" id="150123"/>
    <lineage>
        <taxon>Bacteria</taxon>
        <taxon>Bacillati</taxon>
        <taxon>Actinomycetota</taxon>
        <taxon>Actinomycetes</taxon>
        <taxon>Micrococcales</taxon>
        <taxon>Microbacteriaceae</taxon>
        <taxon>Plantibacter</taxon>
    </lineage>
</organism>
<keyword evidence="6" id="KW-0479">Metal-binding</keyword>
<comment type="pathway">
    <text evidence="2">Amino-acid biosynthesis; L-serine biosynthesis; L-serine from 3-phospho-D-glycerate: step 3/3.</text>
</comment>
<dbReference type="GO" id="GO:0000287">
    <property type="term" value="F:magnesium ion binding"/>
    <property type="evidence" value="ECO:0007669"/>
    <property type="project" value="TreeGrafter"/>
</dbReference>
<dbReference type="InterPro" id="IPR023214">
    <property type="entry name" value="HAD_sf"/>
</dbReference>
<keyword evidence="5" id="KW-0028">Amino-acid biosynthesis</keyword>
<keyword evidence="8" id="KW-0460">Magnesium</keyword>
<evidence type="ECO:0000256" key="10">
    <source>
        <dbReference type="ARBA" id="ARBA00031693"/>
    </source>
</evidence>
<dbReference type="NCBIfam" id="TIGR00338">
    <property type="entry name" value="serB"/>
    <property type="match status" value="1"/>
</dbReference>
<dbReference type="RefSeq" id="WP_082916266.1">
    <property type="nucleotide sequence ID" value="NZ_FXAP01000001.1"/>
</dbReference>
<comment type="similarity">
    <text evidence="3">Belongs to the HAD-like hydrolase superfamily. SerB family.</text>
</comment>
<dbReference type="Gene3D" id="3.40.50.1000">
    <property type="entry name" value="HAD superfamily/HAD-like"/>
    <property type="match status" value="1"/>
</dbReference>
<evidence type="ECO:0000256" key="3">
    <source>
        <dbReference type="ARBA" id="ARBA00009184"/>
    </source>
</evidence>
<evidence type="ECO:0000313" key="14">
    <source>
        <dbReference type="EMBL" id="ROR81921.1"/>
    </source>
</evidence>
<proteinExistence type="inferred from homology"/>
<keyword evidence="7" id="KW-0378">Hydrolase</keyword>
<dbReference type="NCBIfam" id="TIGR01488">
    <property type="entry name" value="HAD-SF-IB"/>
    <property type="match status" value="1"/>
</dbReference>
<dbReference type="EMBL" id="RKHL01000001">
    <property type="protein sequence ID" value="ROR81921.1"/>
    <property type="molecule type" value="Genomic_DNA"/>
</dbReference>
<comment type="cofactor">
    <cofactor evidence="1">
        <name>Mg(2+)</name>
        <dbReference type="ChEBI" id="CHEBI:18420"/>
    </cofactor>
</comment>
<evidence type="ECO:0000256" key="8">
    <source>
        <dbReference type="ARBA" id="ARBA00022842"/>
    </source>
</evidence>